<dbReference type="RefSeq" id="WP_126352017.1">
    <property type="nucleotide sequence ID" value="NZ_CP086380.1"/>
</dbReference>
<dbReference type="SUPFAM" id="SSF52038">
    <property type="entry name" value="Barstar-related"/>
    <property type="match status" value="1"/>
</dbReference>
<evidence type="ECO:0000313" key="3">
    <source>
        <dbReference type="EMBL" id="RTR27272.1"/>
    </source>
</evidence>
<reference evidence="3 4" key="1">
    <citation type="submission" date="2018-12" db="EMBL/GenBank/DDBJ databases">
        <title>Deinococcus radiophilus ATCC 27603 genome sequencing and assembly.</title>
        <authorList>
            <person name="Maclea K.S."/>
            <person name="Maynard C.R."/>
        </authorList>
    </citation>
    <scope>NUCLEOTIDE SEQUENCE [LARGE SCALE GENOMIC DNA]</scope>
    <source>
        <strain evidence="3 4">ATCC 27603</strain>
    </source>
</reference>
<evidence type="ECO:0000259" key="2">
    <source>
        <dbReference type="Pfam" id="PF01337"/>
    </source>
</evidence>
<gene>
    <name evidence="3" type="ORF">EJ104_06860</name>
</gene>
<evidence type="ECO:0000256" key="1">
    <source>
        <dbReference type="ARBA" id="ARBA00006845"/>
    </source>
</evidence>
<keyword evidence="4" id="KW-1185">Reference proteome</keyword>
<dbReference type="InterPro" id="IPR000468">
    <property type="entry name" value="Barstar"/>
</dbReference>
<organism evidence="3 4">
    <name type="scientific">Deinococcus radiophilus</name>
    <dbReference type="NCBI Taxonomy" id="32062"/>
    <lineage>
        <taxon>Bacteria</taxon>
        <taxon>Thermotogati</taxon>
        <taxon>Deinococcota</taxon>
        <taxon>Deinococci</taxon>
        <taxon>Deinococcales</taxon>
        <taxon>Deinococcaceae</taxon>
        <taxon>Deinococcus</taxon>
    </lineage>
</organism>
<accession>A0A431VVK8</accession>
<feature type="domain" description="Barstar (barnase inhibitor)" evidence="2">
    <location>
        <begin position="30"/>
        <end position="120"/>
    </location>
</feature>
<name>A0A431VVK8_9DEIO</name>
<dbReference type="Pfam" id="PF01337">
    <property type="entry name" value="Barstar"/>
    <property type="match status" value="1"/>
</dbReference>
<sequence>MLDVFASPPQGIQEAPHDPRLSAAGHQVALRAINLTCATDERSLMQELMRGLSVPLEATQSWDHLLAALTQPEQAERYGVLLQGYRDFCYRQRRLCDQMDAVLTEAQRILAAQNKQMYLLAAYAEADPKHF</sequence>
<proteinExistence type="inferred from homology"/>
<evidence type="ECO:0000313" key="4">
    <source>
        <dbReference type="Proteomes" id="UP000277766"/>
    </source>
</evidence>
<dbReference type="OrthoDB" id="5295683at2"/>
<protein>
    <submittedName>
        <fullName evidence="3">Nuclease inhibitor</fullName>
    </submittedName>
</protein>
<dbReference type="Proteomes" id="UP000277766">
    <property type="component" value="Unassembled WGS sequence"/>
</dbReference>
<comment type="similarity">
    <text evidence="1">Belongs to the barstar family.</text>
</comment>
<comment type="caution">
    <text evidence="3">The sequence shown here is derived from an EMBL/GenBank/DDBJ whole genome shotgun (WGS) entry which is preliminary data.</text>
</comment>
<dbReference type="InterPro" id="IPR035905">
    <property type="entry name" value="Barstar-like_sf"/>
</dbReference>
<dbReference type="AlphaFoldDB" id="A0A431VVK8"/>
<dbReference type="EMBL" id="RXPE01000011">
    <property type="protein sequence ID" value="RTR27272.1"/>
    <property type="molecule type" value="Genomic_DNA"/>
</dbReference>